<gene>
    <name evidence="3" type="ORF">GCM10022380_57970</name>
</gene>
<dbReference type="Proteomes" id="UP001501624">
    <property type="component" value="Unassembled WGS sequence"/>
</dbReference>
<dbReference type="PANTHER" id="PTHR43591">
    <property type="entry name" value="METHYLTRANSFERASE"/>
    <property type="match status" value="1"/>
</dbReference>
<dbReference type="EMBL" id="BAABCM010000009">
    <property type="protein sequence ID" value="GAA3831814.1"/>
    <property type="molecule type" value="Genomic_DNA"/>
</dbReference>
<dbReference type="GO" id="GO:0032259">
    <property type="term" value="P:methylation"/>
    <property type="evidence" value="ECO:0007669"/>
    <property type="project" value="UniProtKB-KW"/>
</dbReference>
<organism evidence="3 4">
    <name type="scientific">Amycolatopsis tucumanensis</name>
    <dbReference type="NCBI Taxonomy" id="401106"/>
    <lineage>
        <taxon>Bacteria</taxon>
        <taxon>Bacillati</taxon>
        <taxon>Actinomycetota</taxon>
        <taxon>Actinomycetes</taxon>
        <taxon>Pseudonocardiales</taxon>
        <taxon>Pseudonocardiaceae</taxon>
        <taxon>Amycolatopsis</taxon>
    </lineage>
</organism>
<evidence type="ECO:0000256" key="1">
    <source>
        <dbReference type="SAM" id="MobiDB-lite"/>
    </source>
</evidence>
<accession>A0ABP7J246</accession>
<feature type="domain" description="Methyltransferase type 12" evidence="2">
    <location>
        <begin position="57"/>
        <end position="155"/>
    </location>
</feature>
<proteinExistence type="predicted"/>
<evidence type="ECO:0000259" key="2">
    <source>
        <dbReference type="Pfam" id="PF08242"/>
    </source>
</evidence>
<name>A0ABP7J246_9PSEU</name>
<keyword evidence="3" id="KW-0808">Transferase</keyword>
<dbReference type="CDD" id="cd02440">
    <property type="entry name" value="AdoMet_MTases"/>
    <property type="match status" value="1"/>
</dbReference>
<dbReference type="InterPro" id="IPR013217">
    <property type="entry name" value="Methyltransf_12"/>
</dbReference>
<keyword evidence="4" id="KW-1185">Reference proteome</keyword>
<evidence type="ECO:0000313" key="3">
    <source>
        <dbReference type="EMBL" id="GAA3831814.1"/>
    </source>
</evidence>
<dbReference type="Pfam" id="PF08242">
    <property type="entry name" value="Methyltransf_12"/>
    <property type="match status" value="1"/>
</dbReference>
<comment type="caution">
    <text evidence="3">The sequence shown here is derived from an EMBL/GenBank/DDBJ whole genome shotgun (WGS) entry which is preliminary data.</text>
</comment>
<dbReference type="GO" id="GO:0008168">
    <property type="term" value="F:methyltransferase activity"/>
    <property type="evidence" value="ECO:0007669"/>
    <property type="project" value="UniProtKB-KW"/>
</dbReference>
<dbReference type="SUPFAM" id="SSF53335">
    <property type="entry name" value="S-adenosyl-L-methionine-dependent methyltransferases"/>
    <property type="match status" value="1"/>
</dbReference>
<feature type="region of interest" description="Disordered" evidence="1">
    <location>
        <begin position="1"/>
        <end position="22"/>
    </location>
</feature>
<dbReference type="PANTHER" id="PTHR43591:SF24">
    <property type="entry name" value="2-METHOXY-6-POLYPRENYL-1,4-BENZOQUINOL METHYLASE, MITOCHONDRIAL"/>
    <property type="match status" value="1"/>
</dbReference>
<evidence type="ECO:0000313" key="4">
    <source>
        <dbReference type="Proteomes" id="UP001501624"/>
    </source>
</evidence>
<dbReference type="InterPro" id="IPR029063">
    <property type="entry name" value="SAM-dependent_MTases_sf"/>
</dbReference>
<keyword evidence="3" id="KW-0489">Methyltransferase</keyword>
<protein>
    <submittedName>
        <fullName evidence="3">Methyltransferase domain-containing protein</fullName>
    </submittedName>
</protein>
<reference evidence="4" key="1">
    <citation type="journal article" date="2019" name="Int. J. Syst. Evol. Microbiol.">
        <title>The Global Catalogue of Microorganisms (GCM) 10K type strain sequencing project: providing services to taxonomists for standard genome sequencing and annotation.</title>
        <authorList>
            <consortium name="The Broad Institute Genomics Platform"/>
            <consortium name="The Broad Institute Genome Sequencing Center for Infectious Disease"/>
            <person name="Wu L."/>
            <person name="Ma J."/>
        </authorList>
    </citation>
    <scope>NUCLEOTIDE SEQUENCE [LARGE SCALE GENOMIC DNA]</scope>
    <source>
        <strain evidence="4">JCM 17017</strain>
    </source>
</reference>
<feature type="compositionally biased region" description="Basic and acidic residues" evidence="1">
    <location>
        <begin position="9"/>
        <end position="22"/>
    </location>
</feature>
<dbReference type="RefSeq" id="WP_237335726.1">
    <property type="nucleotide sequence ID" value="NZ_BAABCM010000009.1"/>
</dbReference>
<dbReference type="Gene3D" id="3.40.50.150">
    <property type="entry name" value="Vaccinia Virus protein VP39"/>
    <property type="match status" value="1"/>
</dbReference>
<sequence>MTRAHAQHQSHDHHGHDHHDADSAQAEILELDAEALAEHTTGIIRWLPLHGSPRQIVDLAAGTGAGTFALLDQFPEAHVTAVDTSPGHLRRLSEKACARGVDGHVRTVLADLDEATWPDLGTPDLVWASGSVHHLADPGRALRAVHDLLAPGGLFVVVEMAGLPRFLPTTAPADRPGLEDRVHAAGDRLHARHLPHRGADWGPMLAAAGFVVEGELHVDVNVEGAGNPVVGRYALHALQRVRGAVAAELDREDLAALDRLLDVDGPHSLLRRDDLAVRTKRSVWAARRA</sequence>